<proteinExistence type="predicted"/>
<protein>
    <submittedName>
        <fullName evidence="1">Uncharacterized protein</fullName>
    </submittedName>
</protein>
<evidence type="ECO:0000313" key="1">
    <source>
        <dbReference type="EMBL" id="EFA75261.1"/>
    </source>
</evidence>
<dbReference type="AlphaFoldDB" id="D3BT44"/>
<organism evidence="1 2">
    <name type="scientific">Heterostelium pallidum (strain ATCC 26659 / Pp 5 / PN500)</name>
    <name type="common">Cellular slime mold</name>
    <name type="synonym">Polysphondylium pallidum</name>
    <dbReference type="NCBI Taxonomy" id="670386"/>
    <lineage>
        <taxon>Eukaryota</taxon>
        <taxon>Amoebozoa</taxon>
        <taxon>Evosea</taxon>
        <taxon>Eumycetozoa</taxon>
        <taxon>Dictyostelia</taxon>
        <taxon>Acytosteliales</taxon>
        <taxon>Acytosteliaceae</taxon>
        <taxon>Heterostelium</taxon>
    </lineage>
</organism>
<name>D3BT44_HETP5</name>
<dbReference type="GeneID" id="31366804"/>
<gene>
    <name evidence="1" type="ORF">PPL_11336</name>
</gene>
<dbReference type="Proteomes" id="UP000001396">
    <property type="component" value="Unassembled WGS sequence"/>
</dbReference>
<keyword evidence="2" id="KW-1185">Reference proteome</keyword>
<comment type="caution">
    <text evidence="1">The sequence shown here is derived from an EMBL/GenBank/DDBJ whole genome shotgun (WGS) entry which is preliminary data.</text>
</comment>
<reference evidence="1 2" key="1">
    <citation type="journal article" date="2011" name="Genome Res.">
        <title>Phylogeny-wide analysis of social amoeba genomes highlights ancient origins for complex intercellular communication.</title>
        <authorList>
            <person name="Heidel A.J."/>
            <person name="Lawal H.M."/>
            <person name="Felder M."/>
            <person name="Schilde C."/>
            <person name="Helps N.R."/>
            <person name="Tunggal B."/>
            <person name="Rivero F."/>
            <person name="John U."/>
            <person name="Schleicher M."/>
            <person name="Eichinger L."/>
            <person name="Platzer M."/>
            <person name="Noegel A.A."/>
            <person name="Schaap P."/>
            <person name="Gloeckner G."/>
        </authorList>
    </citation>
    <scope>NUCLEOTIDE SEQUENCE [LARGE SCALE GENOMIC DNA]</scope>
    <source>
        <strain evidence="2">ATCC 26659 / Pp 5 / PN500</strain>
    </source>
</reference>
<dbReference type="RefSeq" id="XP_020427395.1">
    <property type="nucleotide sequence ID" value="XM_020582092.1"/>
</dbReference>
<dbReference type="EMBL" id="ADBJ01000056">
    <property type="protein sequence ID" value="EFA75261.1"/>
    <property type="molecule type" value="Genomic_DNA"/>
</dbReference>
<accession>D3BT44</accession>
<dbReference type="Gene3D" id="3.60.10.10">
    <property type="entry name" value="Endonuclease/exonuclease/phosphatase"/>
    <property type="match status" value="1"/>
</dbReference>
<dbReference type="InterPro" id="IPR036691">
    <property type="entry name" value="Endo/exonu/phosph_ase_sf"/>
</dbReference>
<sequence length="197" mass="22992">MKEIGFEAFYPDYKTGRKGSGKHYHNNKTSSEYPLIFFKTRDCEFLGGEYIGSTTKETQQFDRVPYLFKIRSKLTQRVYFIINVHLSTNEKRERESSMRLKIFVTNQSTRDTNISAKKEYGSVKTILADHFSLNDKCEPTNQSLKKSKEFGVSIKLFPNHIYHLLVPKPYDHIFIPCTTTKIVSVINITDFIFTTFD</sequence>
<dbReference type="InParanoid" id="D3BT44"/>
<evidence type="ECO:0000313" key="2">
    <source>
        <dbReference type="Proteomes" id="UP000001396"/>
    </source>
</evidence>